<reference evidence="1 2" key="1">
    <citation type="journal article" date="2024" name="G3 (Bethesda)">
        <title>Genome assembly of Hibiscus sabdariffa L. provides insights into metabolisms of medicinal natural products.</title>
        <authorList>
            <person name="Kim T."/>
        </authorList>
    </citation>
    <scope>NUCLEOTIDE SEQUENCE [LARGE SCALE GENOMIC DNA]</scope>
    <source>
        <strain evidence="1">TK-2024</strain>
        <tissue evidence="1">Old leaves</tissue>
    </source>
</reference>
<dbReference type="Proteomes" id="UP001396334">
    <property type="component" value="Unassembled WGS sequence"/>
</dbReference>
<evidence type="ECO:0000313" key="2">
    <source>
        <dbReference type="Proteomes" id="UP001396334"/>
    </source>
</evidence>
<organism evidence="1 2">
    <name type="scientific">Hibiscus sabdariffa</name>
    <name type="common">roselle</name>
    <dbReference type="NCBI Taxonomy" id="183260"/>
    <lineage>
        <taxon>Eukaryota</taxon>
        <taxon>Viridiplantae</taxon>
        <taxon>Streptophyta</taxon>
        <taxon>Embryophyta</taxon>
        <taxon>Tracheophyta</taxon>
        <taxon>Spermatophyta</taxon>
        <taxon>Magnoliopsida</taxon>
        <taxon>eudicotyledons</taxon>
        <taxon>Gunneridae</taxon>
        <taxon>Pentapetalae</taxon>
        <taxon>rosids</taxon>
        <taxon>malvids</taxon>
        <taxon>Malvales</taxon>
        <taxon>Malvaceae</taxon>
        <taxon>Malvoideae</taxon>
        <taxon>Hibiscus</taxon>
    </lineage>
</organism>
<sequence length="92" mass="10420">MGGGAEGTEVSRHIHLILIAGDPVYVHAVCVNLLTCKILLRNFVRKVGTLEFVFGLELQILQVFLLASLPDFLEYIQDYRFVFNDQLPDKEV</sequence>
<accession>A0ABR1ZVD4</accession>
<protein>
    <submittedName>
        <fullName evidence="1">Uncharacterized protein</fullName>
    </submittedName>
</protein>
<gene>
    <name evidence="1" type="ORF">V6N11_073171</name>
</gene>
<name>A0ABR1ZVD4_9ROSI</name>
<proteinExistence type="predicted"/>
<dbReference type="EMBL" id="JBBPBN010000548">
    <property type="protein sequence ID" value="KAK8484679.1"/>
    <property type="molecule type" value="Genomic_DNA"/>
</dbReference>
<evidence type="ECO:0000313" key="1">
    <source>
        <dbReference type="EMBL" id="KAK8484679.1"/>
    </source>
</evidence>
<comment type="caution">
    <text evidence="1">The sequence shown here is derived from an EMBL/GenBank/DDBJ whole genome shotgun (WGS) entry which is preliminary data.</text>
</comment>
<keyword evidence="2" id="KW-1185">Reference proteome</keyword>